<accession>A0A251X672</accession>
<gene>
    <name evidence="2" type="ORF">TPSD3_11470</name>
</gene>
<keyword evidence="3" id="KW-1185">Reference proteome</keyword>
<keyword evidence="1" id="KW-0472">Membrane</keyword>
<reference evidence="2 3" key="1">
    <citation type="submission" date="2016-12" db="EMBL/GenBank/DDBJ databases">
        <title>Thioflexothrix psekupsii D3 genome sequencing and assembly.</title>
        <authorList>
            <person name="Fomenkov A."/>
            <person name="Vincze T."/>
            <person name="Grabovich M."/>
            <person name="Anton B.P."/>
            <person name="Dubinina G."/>
            <person name="Orlova M."/>
            <person name="Belousova E."/>
            <person name="Roberts R.J."/>
        </authorList>
    </citation>
    <scope>NUCLEOTIDE SEQUENCE [LARGE SCALE GENOMIC DNA]</scope>
    <source>
        <strain evidence="2">D3</strain>
    </source>
</reference>
<evidence type="ECO:0000256" key="1">
    <source>
        <dbReference type="SAM" id="Phobius"/>
    </source>
</evidence>
<dbReference type="AlphaFoldDB" id="A0A251X672"/>
<dbReference type="InterPro" id="IPR008621">
    <property type="entry name" value="Cbb3-typ_cyt_oxidase_comp"/>
</dbReference>
<keyword evidence="1" id="KW-1133">Transmembrane helix</keyword>
<keyword evidence="1" id="KW-0812">Transmembrane</keyword>
<dbReference type="EMBL" id="MSLT01000018">
    <property type="protein sequence ID" value="OUD13245.1"/>
    <property type="molecule type" value="Genomic_DNA"/>
</dbReference>
<organism evidence="2 3">
    <name type="scientific">Thioflexithrix psekupsensis</name>
    <dbReference type="NCBI Taxonomy" id="1570016"/>
    <lineage>
        <taxon>Bacteria</taxon>
        <taxon>Pseudomonadati</taxon>
        <taxon>Pseudomonadota</taxon>
        <taxon>Gammaproteobacteria</taxon>
        <taxon>Thiotrichales</taxon>
        <taxon>Thioflexithrix</taxon>
    </lineage>
</organism>
<evidence type="ECO:0000313" key="2">
    <source>
        <dbReference type="EMBL" id="OUD13245.1"/>
    </source>
</evidence>
<feature type="transmembrane region" description="Helical" evidence="1">
    <location>
        <begin position="6"/>
        <end position="28"/>
    </location>
</feature>
<dbReference type="Pfam" id="PF05545">
    <property type="entry name" value="FixQ"/>
    <property type="match status" value="1"/>
</dbReference>
<sequence length="59" mass="7023">METFYSVFQSVWTVVVFVIFMGITFWAYSSKRKAHFDEINRDLLEDDDSIKSTKDKHNV</sequence>
<name>A0A251X672_9GAMM</name>
<protein>
    <recommendedName>
        <fullName evidence="4">Cbb3-type cytochrome C oxidase subunit 3</fullName>
    </recommendedName>
</protein>
<evidence type="ECO:0008006" key="4">
    <source>
        <dbReference type="Google" id="ProtNLM"/>
    </source>
</evidence>
<comment type="caution">
    <text evidence="2">The sequence shown here is derived from an EMBL/GenBank/DDBJ whole genome shotgun (WGS) entry which is preliminary data.</text>
</comment>
<evidence type="ECO:0000313" key="3">
    <source>
        <dbReference type="Proteomes" id="UP000194798"/>
    </source>
</evidence>
<dbReference type="Proteomes" id="UP000194798">
    <property type="component" value="Unassembled WGS sequence"/>
</dbReference>
<dbReference type="RefSeq" id="WP_217884444.1">
    <property type="nucleotide sequence ID" value="NZ_MSLT01000018.1"/>
</dbReference>
<proteinExistence type="predicted"/>